<dbReference type="InterPro" id="IPR039798">
    <property type="entry name" value="Sulfhydryl_oxidase"/>
</dbReference>
<dbReference type="GO" id="GO:0005615">
    <property type="term" value="C:extracellular space"/>
    <property type="evidence" value="ECO:0007669"/>
    <property type="project" value="TreeGrafter"/>
</dbReference>
<evidence type="ECO:0000256" key="8">
    <source>
        <dbReference type="RuleBase" id="RU371123"/>
    </source>
</evidence>
<evidence type="ECO:0000256" key="6">
    <source>
        <dbReference type="ARBA" id="ARBA00023157"/>
    </source>
</evidence>
<evidence type="ECO:0000313" key="12">
    <source>
        <dbReference type="Proteomes" id="UP001230188"/>
    </source>
</evidence>
<dbReference type="EMBL" id="JAQMWT010000457">
    <property type="protein sequence ID" value="KAJ8601026.1"/>
    <property type="molecule type" value="Genomic_DNA"/>
</dbReference>
<dbReference type="Proteomes" id="UP001230188">
    <property type="component" value="Unassembled WGS sequence"/>
</dbReference>
<evidence type="ECO:0000256" key="9">
    <source>
        <dbReference type="SAM" id="MobiDB-lite"/>
    </source>
</evidence>
<organism evidence="11 12">
    <name type="scientific">Chrysophaeum taylorii</name>
    <dbReference type="NCBI Taxonomy" id="2483200"/>
    <lineage>
        <taxon>Eukaryota</taxon>
        <taxon>Sar</taxon>
        <taxon>Stramenopiles</taxon>
        <taxon>Ochrophyta</taxon>
        <taxon>Pelagophyceae</taxon>
        <taxon>Pelagomonadales</taxon>
        <taxon>Pelagomonadaceae</taxon>
        <taxon>Chrysophaeum</taxon>
    </lineage>
</organism>
<dbReference type="SUPFAM" id="SSF69000">
    <property type="entry name" value="FAD-dependent thiol oxidase"/>
    <property type="match status" value="1"/>
</dbReference>
<comment type="cofactor">
    <cofactor evidence="1 8">
        <name>FAD</name>
        <dbReference type="ChEBI" id="CHEBI:57692"/>
    </cofactor>
</comment>
<name>A0AAD7U9Z9_9STRA</name>
<keyword evidence="3" id="KW-0732">Signal</keyword>
<dbReference type="PANTHER" id="PTHR22897:SF8">
    <property type="entry name" value="SULFHYDRYL OXIDASE"/>
    <property type="match status" value="1"/>
</dbReference>
<gene>
    <name evidence="11" type="ORF">CTAYLR_007976</name>
</gene>
<dbReference type="PANTHER" id="PTHR22897">
    <property type="entry name" value="QUIESCIN Q6-RELATED SULFHYDRYL OXIDASE"/>
    <property type="match status" value="1"/>
</dbReference>
<comment type="catalytic activity">
    <reaction evidence="8">
        <text>2 R'C(R)SH + O2 = R'C(R)S-S(R)CR' + H2O2</text>
        <dbReference type="Rhea" id="RHEA:17357"/>
        <dbReference type="ChEBI" id="CHEBI:15379"/>
        <dbReference type="ChEBI" id="CHEBI:16240"/>
        <dbReference type="ChEBI" id="CHEBI:16520"/>
        <dbReference type="ChEBI" id="CHEBI:17412"/>
        <dbReference type="EC" id="1.8.3.2"/>
    </reaction>
</comment>
<dbReference type="GO" id="GO:0006457">
    <property type="term" value="P:protein folding"/>
    <property type="evidence" value="ECO:0007669"/>
    <property type="project" value="TreeGrafter"/>
</dbReference>
<evidence type="ECO:0000256" key="4">
    <source>
        <dbReference type="ARBA" id="ARBA00022827"/>
    </source>
</evidence>
<evidence type="ECO:0000313" key="11">
    <source>
        <dbReference type="EMBL" id="KAJ8601026.1"/>
    </source>
</evidence>
<dbReference type="Gene3D" id="1.20.120.310">
    <property type="entry name" value="ERV/ALR sulfhydryl oxidase domain"/>
    <property type="match status" value="1"/>
</dbReference>
<proteinExistence type="predicted"/>
<dbReference type="Pfam" id="PF04777">
    <property type="entry name" value="Evr1_Alr"/>
    <property type="match status" value="1"/>
</dbReference>
<feature type="domain" description="ERV/ALR sulfhydryl oxidase" evidence="10">
    <location>
        <begin position="267"/>
        <end position="370"/>
    </location>
</feature>
<evidence type="ECO:0000256" key="3">
    <source>
        <dbReference type="ARBA" id="ARBA00022729"/>
    </source>
</evidence>
<keyword evidence="7" id="KW-0325">Glycoprotein</keyword>
<keyword evidence="2 8" id="KW-0285">Flavoprotein</keyword>
<keyword evidence="6" id="KW-1015">Disulfide bond</keyword>
<dbReference type="Pfam" id="PF00085">
    <property type="entry name" value="Thioredoxin"/>
    <property type="match status" value="1"/>
</dbReference>
<evidence type="ECO:0000256" key="2">
    <source>
        <dbReference type="ARBA" id="ARBA00022630"/>
    </source>
</evidence>
<evidence type="ECO:0000256" key="5">
    <source>
        <dbReference type="ARBA" id="ARBA00023002"/>
    </source>
</evidence>
<keyword evidence="12" id="KW-1185">Reference proteome</keyword>
<sequence length="469" mass="52330">MCGVAAMVSVSKKTTDARMEVVTLEQSLFKTVISGSSTGGPNAPETTWAVFFYKPYCGACRRVRPIFHALATTTNHTKQLRFGEIDCVKWRPLCNHAGAKSQPVIKIYSAKETGAFPRREVASWQGVLIAYEVLGWFVGLQSRGAIDADVVFASDEVLAEAMRKFKESGDHRVDRTAKKTANPRAYLDAVDRAWRMGLHDAVFQRDDALGGERLVAMAEWLDALGYALPAKPWRDLADKLRTRLVDKQTWSPERWAKLLKSYGVAEPSFDRLACGYPCSLWQLFHALLANSDRHAAPHVLKAIQAWVVNFFGCSECAEHFGRAWAELRGDSVDNAFAANLWLWRVHNAVSKRLIREGDATKISPWPTNDTCTTCFKSYHERLEAEARAAKRKKKGKPDDVIPPPEPLGGALGGIGAPEDDYDEGYVFQFLAETYCFNSDTFVCAAFDDPSRARKHRLPILNNGNHDGEI</sequence>
<feature type="region of interest" description="Disordered" evidence="9">
    <location>
        <begin position="386"/>
        <end position="414"/>
    </location>
</feature>
<dbReference type="Gene3D" id="3.40.30.10">
    <property type="entry name" value="Glutaredoxin"/>
    <property type="match status" value="1"/>
</dbReference>
<dbReference type="InterPro" id="IPR017905">
    <property type="entry name" value="ERV/ALR_sulphydryl_oxidase"/>
</dbReference>
<evidence type="ECO:0000256" key="1">
    <source>
        <dbReference type="ARBA" id="ARBA00001974"/>
    </source>
</evidence>
<reference evidence="11" key="1">
    <citation type="submission" date="2023-01" db="EMBL/GenBank/DDBJ databases">
        <title>Metagenome sequencing of chrysophaentin producing Chrysophaeum taylorii.</title>
        <authorList>
            <person name="Davison J."/>
            <person name="Bewley C."/>
        </authorList>
    </citation>
    <scope>NUCLEOTIDE SEQUENCE</scope>
    <source>
        <strain evidence="11">NIES-1699</strain>
    </source>
</reference>
<dbReference type="GO" id="GO:0000139">
    <property type="term" value="C:Golgi membrane"/>
    <property type="evidence" value="ECO:0007669"/>
    <property type="project" value="TreeGrafter"/>
</dbReference>
<dbReference type="CDD" id="cd02961">
    <property type="entry name" value="PDI_a_family"/>
    <property type="match status" value="1"/>
</dbReference>
<protein>
    <recommendedName>
        <fullName evidence="8">Sulfhydryl oxidase</fullName>
        <ecNumber evidence="8">1.8.3.2</ecNumber>
    </recommendedName>
</protein>
<dbReference type="EC" id="1.8.3.2" evidence="8"/>
<evidence type="ECO:0000256" key="7">
    <source>
        <dbReference type="ARBA" id="ARBA00023180"/>
    </source>
</evidence>
<keyword evidence="5 8" id="KW-0560">Oxidoreductase</keyword>
<dbReference type="InterPro" id="IPR036249">
    <property type="entry name" value="Thioredoxin-like_sf"/>
</dbReference>
<accession>A0AAD7U9Z9</accession>
<evidence type="ECO:0000259" key="10">
    <source>
        <dbReference type="PROSITE" id="PS51324"/>
    </source>
</evidence>
<dbReference type="GO" id="GO:0016971">
    <property type="term" value="F:flavin-dependent sulfhydryl oxidase activity"/>
    <property type="evidence" value="ECO:0007669"/>
    <property type="project" value="InterPro"/>
</dbReference>
<dbReference type="InterPro" id="IPR036774">
    <property type="entry name" value="ERV/ALR_sulphydryl_oxid_sf"/>
</dbReference>
<dbReference type="AlphaFoldDB" id="A0AAD7U9Z9"/>
<dbReference type="GO" id="GO:0003756">
    <property type="term" value="F:protein disulfide isomerase activity"/>
    <property type="evidence" value="ECO:0007669"/>
    <property type="project" value="TreeGrafter"/>
</dbReference>
<dbReference type="SUPFAM" id="SSF52833">
    <property type="entry name" value="Thioredoxin-like"/>
    <property type="match status" value="1"/>
</dbReference>
<keyword evidence="4 8" id="KW-0274">FAD</keyword>
<dbReference type="InterPro" id="IPR013766">
    <property type="entry name" value="Thioredoxin_domain"/>
</dbReference>
<comment type="caution">
    <text evidence="11">The sequence shown here is derived from an EMBL/GenBank/DDBJ whole genome shotgun (WGS) entry which is preliminary data.</text>
</comment>
<dbReference type="PROSITE" id="PS51324">
    <property type="entry name" value="ERV_ALR"/>
    <property type="match status" value="1"/>
</dbReference>